<feature type="compositionally biased region" description="Low complexity" evidence="6">
    <location>
        <begin position="22"/>
        <end position="32"/>
    </location>
</feature>
<feature type="compositionally biased region" description="Basic residues" evidence="6">
    <location>
        <begin position="1002"/>
        <end position="1011"/>
    </location>
</feature>
<evidence type="ECO:0000256" key="3">
    <source>
        <dbReference type="ARBA" id="ARBA00023125"/>
    </source>
</evidence>
<feature type="compositionally biased region" description="Basic and acidic residues" evidence="6">
    <location>
        <begin position="1040"/>
        <end position="1050"/>
    </location>
</feature>
<gene>
    <name evidence="8" type="ORF">Vbra_22502</name>
</gene>
<feature type="region of interest" description="Disordered" evidence="6">
    <location>
        <begin position="952"/>
        <end position="1050"/>
    </location>
</feature>
<keyword evidence="3" id="KW-0238">DNA-binding</keyword>
<feature type="region of interest" description="Disordered" evidence="6">
    <location>
        <begin position="720"/>
        <end position="860"/>
    </location>
</feature>
<feature type="compositionally biased region" description="Low complexity" evidence="6">
    <location>
        <begin position="493"/>
        <end position="504"/>
    </location>
</feature>
<evidence type="ECO:0000256" key="5">
    <source>
        <dbReference type="ARBA" id="ARBA00023242"/>
    </source>
</evidence>
<dbReference type="InterPro" id="IPR001471">
    <property type="entry name" value="AP2/ERF_dom"/>
</dbReference>
<reference evidence="8 9" key="1">
    <citation type="submission" date="2014-11" db="EMBL/GenBank/DDBJ databases">
        <authorList>
            <person name="Zhu J."/>
            <person name="Qi W."/>
            <person name="Song R."/>
        </authorList>
    </citation>
    <scope>NUCLEOTIDE SEQUENCE [LARGE SCALE GENOMIC DNA]</scope>
</reference>
<feature type="compositionally biased region" description="Basic residues" evidence="6">
    <location>
        <begin position="961"/>
        <end position="974"/>
    </location>
</feature>
<dbReference type="GO" id="GO:0003677">
    <property type="term" value="F:DNA binding"/>
    <property type="evidence" value="ECO:0007669"/>
    <property type="project" value="UniProtKB-KW"/>
</dbReference>
<dbReference type="GO" id="GO:0003700">
    <property type="term" value="F:DNA-binding transcription factor activity"/>
    <property type="evidence" value="ECO:0007669"/>
    <property type="project" value="InterPro"/>
</dbReference>
<feature type="compositionally biased region" description="Basic residues" evidence="6">
    <location>
        <begin position="133"/>
        <end position="146"/>
    </location>
</feature>
<feature type="region of interest" description="Disordered" evidence="6">
    <location>
        <begin position="1"/>
        <end position="62"/>
    </location>
</feature>
<evidence type="ECO:0000259" key="7">
    <source>
        <dbReference type="Pfam" id="PF00847"/>
    </source>
</evidence>
<organism evidence="8 9">
    <name type="scientific">Vitrella brassicaformis (strain CCMP3155)</name>
    <dbReference type="NCBI Taxonomy" id="1169540"/>
    <lineage>
        <taxon>Eukaryota</taxon>
        <taxon>Sar</taxon>
        <taxon>Alveolata</taxon>
        <taxon>Colpodellida</taxon>
        <taxon>Vitrellaceae</taxon>
        <taxon>Vitrella</taxon>
    </lineage>
</organism>
<dbReference type="AlphaFoldDB" id="A0A0G4EQV8"/>
<evidence type="ECO:0000256" key="2">
    <source>
        <dbReference type="ARBA" id="ARBA00023015"/>
    </source>
</evidence>
<evidence type="ECO:0000256" key="1">
    <source>
        <dbReference type="ARBA" id="ARBA00004123"/>
    </source>
</evidence>
<proteinExistence type="predicted"/>
<dbReference type="Proteomes" id="UP000041254">
    <property type="component" value="Unassembled WGS sequence"/>
</dbReference>
<evidence type="ECO:0000256" key="4">
    <source>
        <dbReference type="ARBA" id="ARBA00023163"/>
    </source>
</evidence>
<feature type="domain" description="AP2/ERF" evidence="7">
    <location>
        <begin position="597"/>
        <end position="648"/>
    </location>
</feature>
<feature type="compositionally biased region" description="Pro residues" evidence="6">
    <location>
        <begin position="480"/>
        <end position="492"/>
    </location>
</feature>
<keyword evidence="4" id="KW-0804">Transcription</keyword>
<keyword evidence="9" id="KW-1185">Reference proteome</keyword>
<dbReference type="Gene3D" id="1.20.5.2050">
    <property type="match status" value="3"/>
</dbReference>
<keyword evidence="2" id="KW-0805">Transcription regulation</keyword>
<dbReference type="OrthoDB" id="385236at2759"/>
<feature type="region of interest" description="Disordered" evidence="6">
    <location>
        <begin position="476"/>
        <end position="594"/>
    </location>
</feature>
<dbReference type="InParanoid" id="A0A0G4EQV8"/>
<feature type="compositionally biased region" description="Basic and acidic residues" evidence="6">
    <location>
        <begin position="1096"/>
        <end position="1107"/>
    </location>
</feature>
<dbReference type="EMBL" id="CDMY01000290">
    <property type="protein sequence ID" value="CEL99863.1"/>
    <property type="molecule type" value="Genomic_DNA"/>
</dbReference>
<evidence type="ECO:0000313" key="8">
    <source>
        <dbReference type="EMBL" id="CEL99863.1"/>
    </source>
</evidence>
<evidence type="ECO:0000256" key="6">
    <source>
        <dbReference type="SAM" id="MobiDB-lite"/>
    </source>
</evidence>
<dbReference type="Pfam" id="PF00847">
    <property type="entry name" value="AP2"/>
    <property type="match status" value="2"/>
</dbReference>
<keyword evidence="5" id="KW-0539">Nucleus</keyword>
<name>A0A0G4EQV8_VITBC</name>
<feature type="region of interest" description="Disordered" evidence="6">
    <location>
        <begin position="1074"/>
        <end position="1136"/>
    </location>
</feature>
<feature type="compositionally biased region" description="Basic and acidic residues" evidence="6">
    <location>
        <begin position="513"/>
        <end position="523"/>
    </location>
</feature>
<dbReference type="GO" id="GO:0005634">
    <property type="term" value="C:nucleus"/>
    <property type="evidence" value="ECO:0007669"/>
    <property type="project" value="UniProtKB-SubCell"/>
</dbReference>
<protein>
    <recommendedName>
        <fullName evidence="7">AP2/ERF domain-containing protein</fullName>
    </recommendedName>
</protein>
<feature type="compositionally biased region" description="Basic and acidic residues" evidence="6">
    <location>
        <begin position="1126"/>
        <end position="1136"/>
    </location>
</feature>
<dbReference type="VEuPathDB" id="CryptoDB:Vbra_22502"/>
<comment type="subcellular location">
    <subcellularLocation>
        <location evidence="1">Nucleus</location>
    </subcellularLocation>
</comment>
<feature type="compositionally biased region" description="Basic and acidic residues" evidence="6">
    <location>
        <begin position="768"/>
        <end position="796"/>
    </location>
</feature>
<feature type="region of interest" description="Disordered" evidence="6">
    <location>
        <begin position="91"/>
        <end position="201"/>
    </location>
</feature>
<dbReference type="PhylomeDB" id="A0A0G4EQV8"/>
<accession>A0A0G4EQV8</accession>
<feature type="region of interest" description="Disordered" evidence="6">
    <location>
        <begin position="302"/>
        <end position="364"/>
    </location>
</feature>
<feature type="domain" description="AP2/ERF" evidence="7">
    <location>
        <begin position="662"/>
        <end position="712"/>
    </location>
</feature>
<evidence type="ECO:0000313" key="9">
    <source>
        <dbReference type="Proteomes" id="UP000041254"/>
    </source>
</evidence>
<sequence>MASEQIHPPGASPSAAEEGSRAPAMQAGEAAAPSTEAHQGGHSSVPAQLAHSGPQCRASASGAAVIQTDLGAGDMAAALAALSTTGPSALAAVVSPNPIPAHPQPQWQQGDQTPPAGHDQTPPAGHDLLLNRGGKRQRTGRGRGRRSAGEVEGQEEYTPENDLAAARHEARGHAGSRGGAAEDHQALNPATHMSPKEESKHITECLKEYLPKKPSGRPAPLGLQMVHNKGVRAQLNHPGVGKIRGPTRNFEQFQSVRSAFKAACEDREQLVRDIWGPKGKAHQFQLLPGWETVVDDSHQPATIESDRAKPVPQHGPPQITTGAAAPQTHHPDPPAPGPPHGSTLSREGTPPPAGNRQQTSSRQPELLLGALRKKRNKHQPEYEGFEFSVADEGDGKRFMVTAWRGEGGGTDRPPVCVRADVTRDHIGRGWDMSMLSDLLMAVHNGTADSDDRFESVSDVIDGLERTVTQWKQPAAGLIGVPPPVNDSPPAGAPGPSSMTLAAPAAGGGGSADPPHDERPDDKGLISARKPANQRGGRRPRSSARAGEEVQQGGHGRDESVDRSPSLRHRHTHPLGSCAPAHEEAPMPDASEGSYQSDVRGVFWAKKDKAWRATWCERGDAKNKHFYVKEHGFDKAKALAEQHRREMERSGRAAVKQTCKHQSGVRGVNFDERNKRWVAIWQVGGRRKSKCFPVKQLGYEEAKHAAINYLRAILERQSNTPERAAVLDGDPADARSADDGDDSLPVKQRRAPQLRQGGLRGAAPVDPIARPDTKRQDRRDGRPNRKPSPDIESHGGLREGPPGHLQEHRTATHVTPLQRQRHHKSKADTPGDESLSRSPPNDDGAIHSPCRHGPPSCGPGVGVMEGGDLAAALVEVLSSDGSCELCWQDGSFRVRLPSSEGEDGEDRILDVPVVDLSSRSAVIAAFRRAVEELNRLSTVSTGEAAAPLDISWLDDISPHGPIRPRTRHRSSRARPKPMPPPSLSECPSGHPLDNNDLMPPHIQPRRCHRGRSSSRVSERLRTDSSSSENELLINRPAAKRHREDSGGERERCVSAKLSEAGGNSLAASLVEQAKPQLADLNRDDADGQQWNASRPEGSIRDQSSDHSPPRKHRRALASRSPSTIGAAEHRSGVKSVRYDKRYNSWVARWKEGGRRKSKSFSVK</sequence>